<name>A0A8C2HMK9_CYPCA</name>
<organism evidence="2 3">
    <name type="scientific">Cyprinus carpio</name>
    <name type="common">Common carp</name>
    <dbReference type="NCBI Taxonomy" id="7962"/>
    <lineage>
        <taxon>Eukaryota</taxon>
        <taxon>Metazoa</taxon>
        <taxon>Chordata</taxon>
        <taxon>Craniata</taxon>
        <taxon>Vertebrata</taxon>
        <taxon>Euteleostomi</taxon>
        <taxon>Actinopterygii</taxon>
        <taxon>Neopterygii</taxon>
        <taxon>Teleostei</taxon>
        <taxon>Ostariophysi</taxon>
        <taxon>Cypriniformes</taxon>
        <taxon>Cyprinidae</taxon>
        <taxon>Cyprininae</taxon>
        <taxon>Cyprinus</taxon>
    </lineage>
</organism>
<dbReference type="PROSITE" id="PS50235">
    <property type="entry name" value="USP_3"/>
    <property type="match status" value="1"/>
</dbReference>
<dbReference type="GO" id="GO:0016579">
    <property type="term" value="P:protein deubiquitination"/>
    <property type="evidence" value="ECO:0007669"/>
    <property type="project" value="InterPro"/>
</dbReference>
<accession>A0A8C2HMK9</accession>
<dbReference type="GO" id="GO:0004843">
    <property type="term" value="F:cysteine-type deubiquitinase activity"/>
    <property type="evidence" value="ECO:0007669"/>
    <property type="project" value="InterPro"/>
</dbReference>
<sequence>VRQRGSSGRSQLKRLLIRKLPPVLAIQLKRFDYDWERVANSRYRLVGVLVHSGQASGGHYYSYVMQRHGNSSDGQKDRWYKFDDGDVTDASVEST</sequence>
<dbReference type="AlphaFoldDB" id="A0A8C2HMK9"/>
<dbReference type="InterPro" id="IPR028889">
    <property type="entry name" value="USP"/>
</dbReference>
<dbReference type="PROSITE" id="PS00973">
    <property type="entry name" value="USP_2"/>
    <property type="match status" value="1"/>
</dbReference>
<dbReference type="Pfam" id="PF00443">
    <property type="entry name" value="UCH"/>
    <property type="match status" value="1"/>
</dbReference>
<reference evidence="2" key="1">
    <citation type="submission" date="2025-08" db="UniProtKB">
        <authorList>
            <consortium name="Ensembl"/>
        </authorList>
    </citation>
    <scope>IDENTIFICATION</scope>
</reference>
<proteinExistence type="predicted"/>
<dbReference type="InterPro" id="IPR050164">
    <property type="entry name" value="Peptidase_C19"/>
</dbReference>
<dbReference type="PANTHER" id="PTHR24006">
    <property type="entry name" value="UBIQUITIN CARBOXYL-TERMINAL HYDROLASE"/>
    <property type="match status" value="1"/>
</dbReference>
<dbReference type="Gene3D" id="3.90.70.10">
    <property type="entry name" value="Cysteine proteinases"/>
    <property type="match status" value="1"/>
</dbReference>
<dbReference type="InterPro" id="IPR018200">
    <property type="entry name" value="USP_CS"/>
</dbReference>
<dbReference type="GO" id="GO:0005634">
    <property type="term" value="C:nucleus"/>
    <property type="evidence" value="ECO:0007669"/>
    <property type="project" value="TreeGrafter"/>
</dbReference>
<dbReference type="Proteomes" id="UP000694701">
    <property type="component" value="Unplaced"/>
</dbReference>
<protein>
    <recommendedName>
        <fullName evidence="1">USP domain-containing protein</fullName>
    </recommendedName>
</protein>
<evidence type="ECO:0000259" key="1">
    <source>
        <dbReference type="PROSITE" id="PS50235"/>
    </source>
</evidence>
<dbReference type="Ensembl" id="ENSCCRT00020059265.1">
    <property type="protein sequence ID" value="ENSCCRP00020054149.1"/>
    <property type="gene ID" value="ENSCCRG00020024609.1"/>
</dbReference>
<dbReference type="InterPro" id="IPR001394">
    <property type="entry name" value="Peptidase_C19_UCH"/>
</dbReference>
<evidence type="ECO:0000313" key="3">
    <source>
        <dbReference type="Proteomes" id="UP000694701"/>
    </source>
</evidence>
<dbReference type="InterPro" id="IPR038765">
    <property type="entry name" value="Papain-like_cys_pep_sf"/>
</dbReference>
<dbReference type="SUPFAM" id="SSF54001">
    <property type="entry name" value="Cysteine proteinases"/>
    <property type="match status" value="1"/>
</dbReference>
<dbReference type="GO" id="GO:0005829">
    <property type="term" value="C:cytosol"/>
    <property type="evidence" value="ECO:0007669"/>
    <property type="project" value="TreeGrafter"/>
</dbReference>
<dbReference type="GO" id="GO:0016477">
    <property type="term" value="P:cell migration"/>
    <property type="evidence" value="ECO:0007669"/>
    <property type="project" value="TreeGrafter"/>
</dbReference>
<evidence type="ECO:0000313" key="2">
    <source>
        <dbReference type="Ensembl" id="ENSCCRP00020054149.1"/>
    </source>
</evidence>
<dbReference type="PANTHER" id="PTHR24006:SF925">
    <property type="entry name" value="UBIQUITINYL HYDROLASE 1"/>
    <property type="match status" value="1"/>
</dbReference>
<feature type="domain" description="USP" evidence="1">
    <location>
        <begin position="1"/>
        <end position="95"/>
    </location>
</feature>